<gene>
    <name evidence="2" type="ORF">MAMC_01704</name>
</gene>
<name>A0A5E6MEN6_9BACT</name>
<evidence type="ECO:0000256" key="1">
    <source>
        <dbReference type="SAM" id="MobiDB-lite"/>
    </source>
</evidence>
<sequence>MDAATNPIATEGGCRISLPFFEGLAALLDPEALTPVCFPTGRAPSARETADPEASSDLRAQCRERRATARRIALSVESTRGGRARRVSRPTARSNPPRGHAQARPLSGDSRRADSALRKDWSRNGTFGGMRSAFLSQDLRLAFRLEANRGVAQGASGTLPRERESISSGSPPDFLGGPILWKTTSMVFESVGSRRCEELPNSAQLRNWIRPQRETFHG</sequence>
<evidence type="ECO:0000313" key="3">
    <source>
        <dbReference type="Proteomes" id="UP000381693"/>
    </source>
</evidence>
<feature type="region of interest" description="Disordered" evidence="1">
    <location>
        <begin position="74"/>
        <end position="117"/>
    </location>
</feature>
<dbReference type="Proteomes" id="UP000381693">
    <property type="component" value="Unassembled WGS sequence"/>
</dbReference>
<accession>A0A5E6MEN6</accession>
<keyword evidence="3" id="KW-1185">Reference proteome</keyword>
<proteinExistence type="predicted"/>
<comment type="caution">
    <text evidence="2">The sequence shown here is derived from an EMBL/GenBank/DDBJ whole genome shotgun (WGS) entry which is preliminary data.</text>
</comment>
<dbReference type="AlphaFoldDB" id="A0A5E6MEN6"/>
<protein>
    <submittedName>
        <fullName evidence="2">Uncharacterized protein</fullName>
    </submittedName>
</protein>
<evidence type="ECO:0000313" key="2">
    <source>
        <dbReference type="EMBL" id="VVM07575.1"/>
    </source>
</evidence>
<feature type="region of interest" description="Disordered" evidence="1">
    <location>
        <begin position="152"/>
        <end position="171"/>
    </location>
</feature>
<dbReference type="EMBL" id="CABFUZ020000178">
    <property type="protein sequence ID" value="VVM07575.1"/>
    <property type="molecule type" value="Genomic_DNA"/>
</dbReference>
<reference evidence="2" key="1">
    <citation type="submission" date="2019-09" db="EMBL/GenBank/DDBJ databases">
        <authorList>
            <person name="Cremers G."/>
        </authorList>
    </citation>
    <scope>NUCLEOTIDE SEQUENCE [LARGE SCALE GENOMIC DNA]</scope>
    <source>
        <strain evidence="2">3B</strain>
    </source>
</reference>
<organism evidence="2 3">
    <name type="scientific">Methylacidimicrobium cyclopophantes</name>
    <dbReference type="NCBI Taxonomy" id="1041766"/>
    <lineage>
        <taxon>Bacteria</taxon>
        <taxon>Pseudomonadati</taxon>
        <taxon>Verrucomicrobiota</taxon>
        <taxon>Methylacidimicrobium</taxon>
    </lineage>
</organism>